<dbReference type="RefSeq" id="WP_380705780.1">
    <property type="nucleotide sequence ID" value="NZ_JBHSAP010000018.1"/>
</dbReference>
<gene>
    <name evidence="5" type="ORF">ACFOUO_14180</name>
</gene>
<organism evidence="5 6">
    <name type="scientific">Salinithrix halophila</name>
    <dbReference type="NCBI Taxonomy" id="1485204"/>
    <lineage>
        <taxon>Bacteria</taxon>
        <taxon>Bacillati</taxon>
        <taxon>Bacillota</taxon>
        <taxon>Bacilli</taxon>
        <taxon>Bacillales</taxon>
        <taxon>Thermoactinomycetaceae</taxon>
        <taxon>Salinithrix</taxon>
    </lineage>
</organism>
<feature type="chain" id="PRO_5046752418" evidence="3">
    <location>
        <begin position="21"/>
        <end position="394"/>
    </location>
</feature>
<feature type="region of interest" description="Disordered" evidence="2">
    <location>
        <begin position="25"/>
        <end position="45"/>
    </location>
</feature>
<dbReference type="InterPro" id="IPR019079">
    <property type="entry name" value="Capsule_synth_CapA"/>
</dbReference>
<evidence type="ECO:0000259" key="4">
    <source>
        <dbReference type="SMART" id="SM00854"/>
    </source>
</evidence>
<dbReference type="PANTHER" id="PTHR33393:SF12">
    <property type="entry name" value="CAPSULE BIOSYNTHESIS PROTEIN CAPA"/>
    <property type="match status" value="1"/>
</dbReference>
<protein>
    <submittedName>
        <fullName evidence="5">CapA family protein</fullName>
    </submittedName>
</protein>
<evidence type="ECO:0000256" key="3">
    <source>
        <dbReference type="SAM" id="SignalP"/>
    </source>
</evidence>
<evidence type="ECO:0000256" key="1">
    <source>
        <dbReference type="ARBA" id="ARBA00005662"/>
    </source>
</evidence>
<dbReference type="SUPFAM" id="SSF56300">
    <property type="entry name" value="Metallo-dependent phosphatases"/>
    <property type="match status" value="1"/>
</dbReference>
<comment type="similarity">
    <text evidence="1">Belongs to the CapA family.</text>
</comment>
<keyword evidence="3" id="KW-0732">Signal</keyword>
<dbReference type="SMART" id="SM00854">
    <property type="entry name" value="PGA_cap"/>
    <property type="match status" value="1"/>
</dbReference>
<feature type="domain" description="Capsule synthesis protein CapA" evidence="4">
    <location>
        <begin position="49"/>
        <end position="294"/>
    </location>
</feature>
<comment type="caution">
    <text evidence="5">The sequence shown here is derived from an EMBL/GenBank/DDBJ whole genome shotgun (WGS) entry which is preliminary data.</text>
</comment>
<reference evidence="6" key="1">
    <citation type="journal article" date="2019" name="Int. J. Syst. Evol. Microbiol.">
        <title>The Global Catalogue of Microorganisms (GCM) 10K type strain sequencing project: providing services to taxonomists for standard genome sequencing and annotation.</title>
        <authorList>
            <consortium name="The Broad Institute Genomics Platform"/>
            <consortium name="The Broad Institute Genome Sequencing Center for Infectious Disease"/>
            <person name="Wu L."/>
            <person name="Ma J."/>
        </authorList>
    </citation>
    <scope>NUCLEOTIDE SEQUENCE [LARGE SCALE GENOMIC DNA]</scope>
    <source>
        <strain evidence="6">IBRC-M 10813</strain>
    </source>
</reference>
<accession>A0ABV8JG37</accession>
<dbReference type="Pfam" id="PF09587">
    <property type="entry name" value="PGA_cap"/>
    <property type="match status" value="1"/>
</dbReference>
<dbReference type="CDD" id="cd07381">
    <property type="entry name" value="MPP_CapA"/>
    <property type="match status" value="1"/>
</dbReference>
<evidence type="ECO:0000256" key="2">
    <source>
        <dbReference type="SAM" id="MobiDB-lite"/>
    </source>
</evidence>
<dbReference type="InterPro" id="IPR052169">
    <property type="entry name" value="CW_Biosynth-Accessory"/>
</dbReference>
<dbReference type="Proteomes" id="UP001595843">
    <property type="component" value="Unassembled WGS sequence"/>
</dbReference>
<name>A0ABV8JG37_9BACL</name>
<feature type="signal peptide" evidence="3">
    <location>
        <begin position="1"/>
        <end position="20"/>
    </location>
</feature>
<proteinExistence type="inferred from homology"/>
<dbReference type="Gene3D" id="3.60.21.10">
    <property type="match status" value="1"/>
</dbReference>
<sequence>MKHGKTLLLMVLLLSLVACSQQVFDSSPDPAENSKQTANKKSDSPSHLRLAVVGDLMMHDTQIQAGKQVDGSYNYDSFFKEVKPWFKQADLVVGNLETTLPGESKPYSGYPLFRAPDAYGQALREAGFDLVSTANNHSMDAGEEGVVRTYRKLKKLGIEPVGTSPGPEPQEPVLVKRNGINLSFSAYTYGTNGIPLPKGKEYLVNHIQTEKIKEDIRKSKAKGADYIAVMLHFGLEYQREPNAEQKRVVKEVLESGADVVLGGHPHVLQPMEYPKQNGREKFVIYSLGNFVSDQVKPYTNDGVILYLDLLKKHKEKTQLKKVSYIPTYVHKFREGGTRQFTVIPINKGSEGVKTPSYPSLAERDLKRAWKDTTTLMNRYDEFPVFSQQEDKHKR</sequence>
<dbReference type="PROSITE" id="PS51257">
    <property type="entry name" value="PROKAR_LIPOPROTEIN"/>
    <property type="match status" value="1"/>
</dbReference>
<dbReference type="PANTHER" id="PTHR33393">
    <property type="entry name" value="POLYGLUTAMINE SYNTHESIS ACCESSORY PROTEIN RV0574C-RELATED"/>
    <property type="match status" value="1"/>
</dbReference>
<evidence type="ECO:0000313" key="6">
    <source>
        <dbReference type="Proteomes" id="UP001595843"/>
    </source>
</evidence>
<dbReference type="InterPro" id="IPR029052">
    <property type="entry name" value="Metallo-depent_PP-like"/>
</dbReference>
<evidence type="ECO:0000313" key="5">
    <source>
        <dbReference type="EMBL" id="MFC4077946.1"/>
    </source>
</evidence>
<dbReference type="EMBL" id="JBHSAP010000018">
    <property type="protein sequence ID" value="MFC4077946.1"/>
    <property type="molecule type" value="Genomic_DNA"/>
</dbReference>
<keyword evidence="6" id="KW-1185">Reference proteome</keyword>